<evidence type="ECO:0000313" key="7">
    <source>
        <dbReference type="EMBL" id="KAF0980990.1"/>
    </source>
</evidence>
<evidence type="ECO:0000313" key="8">
    <source>
        <dbReference type="Proteomes" id="UP000444721"/>
    </source>
</evidence>
<gene>
    <name evidence="7" type="ORF">FDP41_012778</name>
</gene>
<dbReference type="Gene3D" id="2.120.10.30">
    <property type="entry name" value="TolB, C-terminal domain"/>
    <property type="match status" value="3"/>
</dbReference>
<accession>A0A6A5C562</accession>
<dbReference type="GeneID" id="68119993"/>
<dbReference type="OrthoDB" id="5971112at2759"/>
<comment type="caution">
    <text evidence="7">The sequence shown here is derived from an EMBL/GenBank/DDBJ whole genome shotgun (WGS) entry which is preliminary data.</text>
</comment>
<keyword evidence="1 4" id="KW-0245">EGF-like domain</keyword>
<organism evidence="7 8">
    <name type="scientific">Naegleria fowleri</name>
    <name type="common">Brain eating amoeba</name>
    <dbReference type="NCBI Taxonomy" id="5763"/>
    <lineage>
        <taxon>Eukaryota</taxon>
        <taxon>Discoba</taxon>
        <taxon>Heterolobosea</taxon>
        <taxon>Tetramitia</taxon>
        <taxon>Eutetramitia</taxon>
        <taxon>Vahlkampfiidae</taxon>
        <taxon>Naegleria</taxon>
    </lineage>
</organism>
<feature type="disulfide bond" evidence="4">
    <location>
        <begin position="540"/>
        <end position="549"/>
    </location>
</feature>
<evidence type="ECO:0000256" key="5">
    <source>
        <dbReference type="SAM" id="Phobius"/>
    </source>
</evidence>
<feature type="domain" description="EGF-like" evidence="6">
    <location>
        <begin position="390"/>
        <end position="425"/>
    </location>
</feature>
<dbReference type="SUPFAM" id="SSF101898">
    <property type="entry name" value="NHL repeat"/>
    <property type="match status" value="1"/>
</dbReference>
<dbReference type="InterPro" id="IPR056822">
    <property type="entry name" value="TEN_NHL"/>
</dbReference>
<keyword evidence="5" id="KW-0812">Transmembrane</keyword>
<dbReference type="SMART" id="SM00181">
    <property type="entry name" value="EGF"/>
    <property type="match status" value="8"/>
</dbReference>
<keyword evidence="8" id="KW-1185">Reference proteome</keyword>
<dbReference type="RefSeq" id="XP_044565703.1">
    <property type="nucleotide sequence ID" value="XM_044703334.1"/>
</dbReference>
<dbReference type="InterPro" id="IPR000742">
    <property type="entry name" value="EGF"/>
</dbReference>
<dbReference type="PANTHER" id="PTHR11219">
    <property type="entry name" value="TENEURIN AND N-ACETYLGLUCOSAMINE-1-PHOSPHODIESTER ALPHA-N-ACETYLGLUCOSAMINIDASE"/>
    <property type="match status" value="1"/>
</dbReference>
<dbReference type="PROSITE" id="PS01186">
    <property type="entry name" value="EGF_2"/>
    <property type="match status" value="3"/>
</dbReference>
<evidence type="ECO:0000256" key="1">
    <source>
        <dbReference type="ARBA" id="ARBA00022536"/>
    </source>
</evidence>
<dbReference type="PROSITE" id="PS50026">
    <property type="entry name" value="EGF_3"/>
    <property type="match status" value="2"/>
</dbReference>
<dbReference type="PROSITE" id="PS00022">
    <property type="entry name" value="EGF_1"/>
    <property type="match status" value="2"/>
</dbReference>
<proteinExistence type="predicted"/>
<dbReference type="InterPro" id="IPR011042">
    <property type="entry name" value="6-blade_b-propeller_TolB-like"/>
</dbReference>
<keyword evidence="3 4" id="KW-1015">Disulfide bond</keyword>
<feature type="domain" description="EGF-like" evidence="6">
    <location>
        <begin position="516"/>
        <end position="550"/>
    </location>
</feature>
<protein>
    <recommendedName>
        <fullName evidence="6">EGF-like domain-containing protein</fullName>
    </recommendedName>
</protein>
<dbReference type="AlphaFoldDB" id="A0A6A5C562"/>
<dbReference type="EMBL" id="VFQX01000016">
    <property type="protein sequence ID" value="KAF0980990.1"/>
    <property type="molecule type" value="Genomic_DNA"/>
</dbReference>
<dbReference type="VEuPathDB" id="AmoebaDB:NF0024070"/>
<evidence type="ECO:0000259" key="6">
    <source>
        <dbReference type="PROSITE" id="PS50026"/>
    </source>
</evidence>
<evidence type="ECO:0000256" key="2">
    <source>
        <dbReference type="ARBA" id="ARBA00022737"/>
    </source>
</evidence>
<name>A0A6A5C562_NAEFO</name>
<keyword evidence="5" id="KW-0472">Membrane</keyword>
<evidence type="ECO:0000256" key="4">
    <source>
        <dbReference type="PROSITE-ProRule" id="PRU00076"/>
    </source>
</evidence>
<dbReference type="Gene3D" id="2.10.25.10">
    <property type="entry name" value="Laminin"/>
    <property type="match status" value="3"/>
</dbReference>
<dbReference type="OMA" id="GLNNCNG"/>
<dbReference type="InterPro" id="IPR051216">
    <property type="entry name" value="Teneurin"/>
</dbReference>
<dbReference type="VEuPathDB" id="AmoebaDB:NfTy_080420"/>
<dbReference type="Proteomes" id="UP000444721">
    <property type="component" value="Unassembled WGS sequence"/>
</dbReference>
<sequence>MHSNSSPYLVVPDSQGNLYIADRNTHAITKIDSNGKLQVVAGTPGTAGYSGDGGSQLSAKLRFPDSFTIAANGDFYWTEYGNCIVKKVSNNVISTVAGSSGCSHIGDGGQATSAKLSSPFGVAVNSLGELYVSENTSPYVRKVSTNGIISTVVGNGACSYTGDGGAATSASVCNMRGIAFQKSTDDLYIADFSNNVIRKVSAASGIITTVAGTGTAGYSGDNGPATSAKITGPSYMHVTDSGDIYIAETKSNVIRFVNGTTGIITTIAGSGRSGDAGEGGPALKADCLNLPFGVWVLDDRSVLIADAGNNKIKKLTPVCYPGSGLILDTATFTCVCPSGYTLNAANDGCDATCFGVANTSSTVCGGHGSCVDVDNCVCFDGWEGGASDCSVHSCEAMNNCSSHGDCVANNTCTCIGGWQGSADCSVASCDGLNNCNGNGICGSNNTCSCASGWSTNDCSVFNCDAINNCSGHGWKGDSACSTYSCDGLNNCNGHGSCTGANVCVCQSGWKGDSACSTYSCENVSNCNGHGSCSGVNMCNCTSTYTGSQCEIPVCYGRNATDAKVCSGNGNCSSPDTCVCKGKWVGSNCQTPTCFGVSALDLTVCSSRGNCSAIDTCSCSSGYSGSKCETNNRAVVSMASTRIGQQWLVLLLATCIVGFVSVFLL</sequence>
<dbReference type="VEuPathDB" id="AmoebaDB:NF0051240"/>
<dbReference type="VEuPathDB" id="AmoebaDB:FDP41_012778"/>
<comment type="caution">
    <text evidence="4">Lacks conserved residue(s) required for the propagation of feature annotation.</text>
</comment>
<keyword evidence="5" id="KW-1133">Transmembrane helix</keyword>
<reference evidence="7 8" key="1">
    <citation type="journal article" date="2019" name="Sci. Rep.">
        <title>Nanopore sequencing improves the draft genome of the human pathogenic amoeba Naegleria fowleri.</title>
        <authorList>
            <person name="Liechti N."/>
            <person name="Schurch N."/>
            <person name="Bruggmann R."/>
            <person name="Wittwer M."/>
        </authorList>
    </citation>
    <scope>NUCLEOTIDE SEQUENCE [LARGE SCALE GENOMIC DNA]</scope>
    <source>
        <strain evidence="7 8">ATCC 30894</strain>
    </source>
</reference>
<feature type="transmembrane region" description="Helical" evidence="5">
    <location>
        <begin position="646"/>
        <end position="663"/>
    </location>
</feature>
<keyword evidence="2" id="KW-0677">Repeat</keyword>
<evidence type="ECO:0000256" key="3">
    <source>
        <dbReference type="ARBA" id="ARBA00023157"/>
    </source>
</evidence>
<dbReference type="PANTHER" id="PTHR11219:SF69">
    <property type="entry name" value="TENEURIN-A"/>
    <property type="match status" value="1"/>
</dbReference>
<dbReference type="Pfam" id="PF25021">
    <property type="entry name" value="TEN_NHL"/>
    <property type="match status" value="1"/>
</dbReference>